<evidence type="ECO:0000313" key="14">
    <source>
        <dbReference type="Proteomes" id="UP000260351"/>
    </source>
</evidence>
<evidence type="ECO:0000256" key="7">
    <source>
        <dbReference type="ARBA" id="ARBA00022777"/>
    </source>
</evidence>
<keyword evidence="10" id="KW-1133">Transmembrane helix</keyword>
<dbReference type="InterPro" id="IPR004358">
    <property type="entry name" value="Sig_transdc_His_kin-like_C"/>
</dbReference>
<comment type="catalytic activity">
    <reaction evidence="1">
        <text>ATP + protein L-histidine = ADP + protein N-phospho-L-histidine.</text>
        <dbReference type="EC" id="2.7.13.3"/>
    </reaction>
</comment>
<dbReference type="PANTHER" id="PTHR43065">
    <property type="entry name" value="SENSOR HISTIDINE KINASE"/>
    <property type="match status" value="1"/>
</dbReference>
<evidence type="ECO:0000256" key="4">
    <source>
        <dbReference type="ARBA" id="ARBA00022553"/>
    </source>
</evidence>
<evidence type="ECO:0000259" key="12">
    <source>
        <dbReference type="PROSITE" id="PS50885"/>
    </source>
</evidence>
<dbReference type="Gene3D" id="3.30.450.20">
    <property type="entry name" value="PAS domain"/>
    <property type="match status" value="1"/>
</dbReference>
<dbReference type="Gene3D" id="3.30.565.10">
    <property type="entry name" value="Histidine kinase-like ATPase, C-terminal domain"/>
    <property type="match status" value="1"/>
</dbReference>
<dbReference type="InterPro" id="IPR036890">
    <property type="entry name" value="HATPase_C_sf"/>
</dbReference>
<evidence type="ECO:0000256" key="2">
    <source>
        <dbReference type="ARBA" id="ARBA00004370"/>
    </source>
</evidence>
<keyword evidence="7 13" id="KW-0418">Kinase</keyword>
<dbReference type="InterPro" id="IPR003660">
    <property type="entry name" value="HAMP_dom"/>
</dbReference>
<dbReference type="PROSITE" id="PS50109">
    <property type="entry name" value="HIS_KIN"/>
    <property type="match status" value="1"/>
</dbReference>
<dbReference type="PRINTS" id="PR00344">
    <property type="entry name" value="BCTRLSENSOR"/>
</dbReference>
<dbReference type="SUPFAM" id="SSF55785">
    <property type="entry name" value="PYP-like sensor domain (PAS domain)"/>
    <property type="match status" value="1"/>
</dbReference>
<dbReference type="OrthoDB" id="1931120at2"/>
<accession>A0A3E1K8B2</accession>
<dbReference type="InterPro" id="IPR005467">
    <property type="entry name" value="His_kinase_dom"/>
</dbReference>
<dbReference type="InterPro" id="IPR035965">
    <property type="entry name" value="PAS-like_dom_sf"/>
</dbReference>
<dbReference type="SUPFAM" id="SSF47384">
    <property type="entry name" value="Homodimeric domain of signal transducing histidine kinase"/>
    <property type="match status" value="1"/>
</dbReference>
<reference evidence="13 14" key="1">
    <citation type="submission" date="2018-08" db="EMBL/GenBank/DDBJ databases">
        <title>Wenzhouxiangella salilacus sp. nov., a novel bacterium isolated from a saline lake in Xinjiang Province, China.</title>
        <authorList>
            <person name="Han S."/>
        </authorList>
    </citation>
    <scope>NUCLEOTIDE SEQUENCE [LARGE SCALE GENOMIC DNA]</scope>
    <source>
        <strain evidence="13 14">XDB06</strain>
    </source>
</reference>
<evidence type="ECO:0000256" key="5">
    <source>
        <dbReference type="ARBA" id="ARBA00022679"/>
    </source>
</evidence>
<dbReference type="SUPFAM" id="SSF55874">
    <property type="entry name" value="ATPase domain of HSP90 chaperone/DNA topoisomerase II/histidine kinase"/>
    <property type="match status" value="1"/>
</dbReference>
<comment type="subcellular location">
    <subcellularLocation>
        <location evidence="2">Membrane</location>
    </subcellularLocation>
</comment>
<keyword evidence="4" id="KW-0597">Phosphoprotein</keyword>
<evidence type="ECO:0000313" key="13">
    <source>
        <dbReference type="EMBL" id="RFF30310.1"/>
    </source>
</evidence>
<dbReference type="Gene3D" id="6.10.340.10">
    <property type="match status" value="1"/>
</dbReference>
<evidence type="ECO:0000256" key="1">
    <source>
        <dbReference type="ARBA" id="ARBA00000085"/>
    </source>
</evidence>
<feature type="transmembrane region" description="Helical" evidence="10">
    <location>
        <begin position="37"/>
        <end position="58"/>
    </location>
</feature>
<feature type="domain" description="HAMP" evidence="12">
    <location>
        <begin position="56"/>
        <end position="109"/>
    </location>
</feature>
<dbReference type="GO" id="GO:0005524">
    <property type="term" value="F:ATP binding"/>
    <property type="evidence" value="ECO:0007669"/>
    <property type="project" value="UniProtKB-KW"/>
</dbReference>
<dbReference type="EMBL" id="QUZK01000037">
    <property type="protein sequence ID" value="RFF30310.1"/>
    <property type="molecule type" value="Genomic_DNA"/>
</dbReference>
<keyword evidence="14" id="KW-1185">Reference proteome</keyword>
<proteinExistence type="predicted"/>
<dbReference type="AlphaFoldDB" id="A0A3E1K8B2"/>
<protein>
    <recommendedName>
        <fullName evidence="3">histidine kinase</fullName>
        <ecNumber evidence="3">2.7.13.3</ecNumber>
    </recommendedName>
</protein>
<keyword evidence="6" id="KW-0547">Nucleotide-binding</keyword>
<keyword evidence="10" id="KW-0472">Membrane</keyword>
<dbReference type="Pfam" id="PF13188">
    <property type="entry name" value="PAS_8"/>
    <property type="match status" value="1"/>
</dbReference>
<evidence type="ECO:0000256" key="3">
    <source>
        <dbReference type="ARBA" id="ARBA00012438"/>
    </source>
</evidence>
<evidence type="ECO:0000256" key="6">
    <source>
        <dbReference type="ARBA" id="ARBA00022741"/>
    </source>
</evidence>
<evidence type="ECO:0000256" key="9">
    <source>
        <dbReference type="ARBA" id="ARBA00023012"/>
    </source>
</evidence>
<evidence type="ECO:0000256" key="8">
    <source>
        <dbReference type="ARBA" id="ARBA00022840"/>
    </source>
</evidence>
<dbReference type="EC" id="2.7.13.3" evidence="3"/>
<gene>
    <name evidence="13" type="ORF">DZC52_09090</name>
</gene>
<organism evidence="13 14">
    <name type="scientific">Wenzhouxiangella sediminis</name>
    <dbReference type="NCBI Taxonomy" id="1792836"/>
    <lineage>
        <taxon>Bacteria</taxon>
        <taxon>Pseudomonadati</taxon>
        <taxon>Pseudomonadota</taxon>
        <taxon>Gammaproteobacteria</taxon>
        <taxon>Chromatiales</taxon>
        <taxon>Wenzhouxiangellaceae</taxon>
        <taxon>Wenzhouxiangella</taxon>
    </lineage>
</organism>
<dbReference type="Pfam" id="PF02518">
    <property type="entry name" value="HATPase_c"/>
    <property type="match status" value="1"/>
</dbReference>
<sequence length="434" mass="47756">MPFELRLLVLCLAGGLPALLGLGLVLASGDFAPDLSIALVSAASLAWLVFGFAARRFVIYHLQTLSNLLEALREGDYSLRGRRARYKDSLGEVMREVNQLSETLRAERLGAREASALLMKVVDAVDIAVLAFDGRKRLRLVNPAGERLLGRSESALRDQTAAALSLESLLEGPERQTIQHRFAAGSGRWEVRISRFREGGIPHYLLVVTDLSRALREEERKAWQRLIRVIGHELNNSLAPIKSMSGTLQKLLSREPLPEDWREDTARGLDVIGNRADSLGRFMTAYSMLARLPSPRRSKVDLRPLVERVAALDQRVPVLCRGESLSIHVDRDQIEQMLINLVKNAVDAAEQTGGEVRVEWRSEGDGVRISVIDSGPGISNPDNLFVPFFTTKPEGTGVGLVLCQQIVEAHGGVLTLVNRDDARGCVATVELPVS</sequence>
<keyword evidence="10" id="KW-0812">Transmembrane</keyword>
<dbReference type="GO" id="GO:0016020">
    <property type="term" value="C:membrane"/>
    <property type="evidence" value="ECO:0007669"/>
    <property type="project" value="UniProtKB-SubCell"/>
</dbReference>
<dbReference type="InterPro" id="IPR036097">
    <property type="entry name" value="HisK_dim/P_sf"/>
</dbReference>
<evidence type="ECO:0000256" key="10">
    <source>
        <dbReference type="SAM" id="Phobius"/>
    </source>
</evidence>
<evidence type="ECO:0000259" key="11">
    <source>
        <dbReference type="PROSITE" id="PS50109"/>
    </source>
</evidence>
<dbReference type="PANTHER" id="PTHR43065:SF46">
    <property type="entry name" value="C4-DICARBOXYLATE TRANSPORT SENSOR PROTEIN DCTB"/>
    <property type="match status" value="1"/>
</dbReference>
<keyword evidence="9" id="KW-0902">Two-component regulatory system</keyword>
<feature type="domain" description="Histidine kinase" evidence="11">
    <location>
        <begin position="229"/>
        <end position="434"/>
    </location>
</feature>
<comment type="caution">
    <text evidence="13">The sequence shown here is derived from an EMBL/GenBank/DDBJ whole genome shotgun (WGS) entry which is preliminary data.</text>
</comment>
<keyword evidence="8" id="KW-0067">ATP-binding</keyword>
<dbReference type="InterPro" id="IPR000014">
    <property type="entry name" value="PAS"/>
</dbReference>
<dbReference type="SMART" id="SM00387">
    <property type="entry name" value="HATPase_c"/>
    <property type="match status" value="1"/>
</dbReference>
<keyword evidence="5" id="KW-0808">Transferase</keyword>
<dbReference type="PROSITE" id="PS50885">
    <property type="entry name" value="HAMP"/>
    <property type="match status" value="1"/>
</dbReference>
<dbReference type="Proteomes" id="UP000260351">
    <property type="component" value="Unassembled WGS sequence"/>
</dbReference>
<name>A0A3E1K8B2_9GAMM</name>
<dbReference type="CDD" id="cd00130">
    <property type="entry name" value="PAS"/>
    <property type="match status" value="1"/>
</dbReference>
<dbReference type="InterPro" id="IPR003594">
    <property type="entry name" value="HATPase_dom"/>
</dbReference>
<dbReference type="GO" id="GO:0000155">
    <property type="term" value="F:phosphorelay sensor kinase activity"/>
    <property type="evidence" value="ECO:0007669"/>
    <property type="project" value="InterPro"/>
</dbReference>